<organism evidence="2 3">
    <name type="scientific">Chitinophaga chungangae</name>
    <dbReference type="NCBI Taxonomy" id="2821488"/>
    <lineage>
        <taxon>Bacteria</taxon>
        <taxon>Pseudomonadati</taxon>
        <taxon>Bacteroidota</taxon>
        <taxon>Chitinophagia</taxon>
        <taxon>Chitinophagales</taxon>
        <taxon>Chitinophagaceae</taxon>
        <taxon>Chitinophaga</taxon>
    </lineage>
</organism>
<evidence type="ECO:0000313" key="2">
    <source>
        <dbReference type="EMBL" id="MBO9151325.1"/>
    </source>
</evidence>
<accession>A0ABS3Y9H3</accession>
<keyword evidence="3" id="KW-1185">Reference proteome</keyword>
<dbReference type="Proteomes" id="UP000679126">
    <property type="component" value="Unassembled WGS sequence"/>
</dbReference>
<proteinExistence type="predicted"/>
<name>A0ABS3Y9H3_9BACT</name>
<sequence>MIAISQLLRGLFKGDDPKPTVTNDETPIHEVHEKDTYQGGEFLDDQIRTDDIEEDEIY</sequence>
<gene>
    <name evidence="2" type="ORF">J7I43_03840</name>
</gene>
<dbReference type="EMBL" id="JAGHKP010000001">
    <property type="protein sequence ID" value="MBO9151325.1"/>
    <property type="molecule type" value="Genomic_DNA"/>
</dbReference>
<evidence type="ECO:0000313" key="3">
    <source>
        <dbReference type="Proteomes" id="UP000679126"/>
    </source>
</evidence>
<feature type="region of interest" description="Disordered" evidence="1">
    <location>
        <begin position="36"/>
        <end position="58"/>
    </location>
</feature>
<comment type="caution">
    <text evidence="2">The sequence shown here is derived from an EMBL/GenBank/DDBJ whole genome shotgun (WGS) entry which is preliminary data.</text>
</comment>
<protein>
    <submittedName>
        <fullName evidence="2">Uncharacterized protein</fullName>
    </submittedName>
</protein>
<dbReference type="RefSeq" id="WP_209143421.1">
    <property type="nucleotide sequence ID" value="NZ_JAGHKP010000001.1"/>
</dbReference>
<evidence type="ECO:0000256" key="1">
    <source>
        <dbReference type="SAM" id="MobiDB-lite"/>
    </source>
</evidence>
<reference evidence="3" key="1">
    <citation type="submission" date="2021-03" db="EMBL/GenBank/DDBJ databases">
        <title>Assistant Professor.</title>
        <authorList>
            <person name="Huq M.A."/>
        </authorList>
    </citation>
    <scope>NUCLEOTIDE SEQUENCE [LARGE SCALE GENOMIC DNA]</scope>
    <source>
        <strain evidence="3">MAH-28</strain>
    </source>
</reference>